<evidence type="ECO:0000256" key="5">
    <source>
        <dbReference type="ARBA" id="ARBA00022737"/>
    </source>
</evidence>
<accession>A0A3Q3RXH5</accession>
<evidence type="ECO:0000256" key="4">
    <source>
        <dbReference type="ARBA" id="ARBA00022729"/>
    </source>
</evidence>
<evidence type="ECO:0000256" key="12">
    <source>
        <dbReference type="ARBA" id="ARBA00023319"/>
    </source>
</evidence>
<protein>
    <recommendedName>
        <fullName evidence="14">Ig-like domain-containing protein</fullName>
    </recommendedName>
</protein>
<evidence type="ECO:0000313" key="16">
    <source>
        <dbReference type="Proteomes" id="UP000261640"/>
    </source>
</evidence>
<reference evidence="15" key="2">
    <citation type="submission" date="2025-09" db="UniProtKB">
        <authorList>
            <consortium name="Ensembl"/>
        </authorList>
    </citation>
    <scope>IDENTIFICATION</scope>
</reference>
<dbReference type="InterPro" id="IPR013106">
    <property type="entry name" value="Ig_V-set"/>
</dbReference>
<comment type="subcellular location">
    <subcellularLocation>
        <location evidence="1">Cell membrane</location>
        <topology evidence="1">Single-pass type I membrane protein</topology>
    </subcellularLocation>
</comment>
<dbReference type="GO" id="GO:0005923">
    <property type="term" value="C:bicellular tight junction"/>
    <property type="evidence" value="ECO:0007669"/>
    <property type="project" value="TreeGrafter"/>
</dbReference>
<keyword evidence="5" id="KW-0677">Repeat</keyword>
<evidence type="ECO:0000256" key="9">
    <source>
        <dbReference type="ARBA" id="ARBA00023157"/>
    </source>
</evidence>
<evidence type="ECO:0000256" key="2">
    <source>
        <dbReference type="ARBA" id="ARBA00022475"/>
    </source>
</evidence>
<keyword evidence="3 13" id="KW-0812">Transmembrane</keyword>
<dbReference type="InterPro" id="IPR013783">
    <property type="entry name" value="Ig-like_fold"/>
</dbReference>
<dbReference type="STRING" id="205130.ENSMAMP00000012650"/>
<dbReference type="InterPro" id="IPR036179">
    <property type="entry name" value="Ig-like_dom_sf"/>
</dbReference>
<dbReference type="SUPFAM" id="SSF48726">
    <property type="entry name" value="Immunoglobulin"/>
    <property type="match status" value="2"/>
</dbReference>
<proteinExistence type="predicted"/>
<evidence type="ECO:0000259" key="14">
    <source>
        <dbReference type="PROSITE" id="PS50835"/>
    </source>
</evidence>
<dbReference type="Gene3D" id="2.60.40.10">
    <property type="entry name" value="Immunoglobulins"/>
    <property type="match status" value="2"/>
</dbReference>
<keyword evidence="2" id="KW-1003">Cell membrane</keyword>
<evidence type="ECO:0000256" key="8">
    <source>
        <dbReference type="ARBA" id="ARBA00023136"/>
    </source>
</evidence>
<evidence type="ECO:0000256" key="11">
    <source>
        <dbReference type="ARBA" id="ARBA00023180"/>
    </source>
</evidence>
<keyword evidence="7 13" id="KW-1133">Transmembrane helix</keyword>
<dbReference type="Pfam" id="PF13927">
    <property type="entry name" value="Ig_3"/>
    <property type="match status" value="1"/>
</dbReference>
<dbReference type="GO" id="GO:0014704">
    <property type="term" value="C:intercalated disc"/>
    <property type="evidence" value="ECO:0007669"/>
    <property type="project" value="TreeGrafter"/>
</dbReference>
<evidence type="ECO:0000256" key="10">
    <source>
        <dbReference type="ARBA" id="ARBA00023170"/>
    </source>
</evidence>
<name>A0A3Q3RXH5_9TELE</name>
<dbReference type="GO" id="GO:0050839">
    <property type="term" value="F:cell adhesion molecule binding"/>
    <property type="evidence" value="ECO:0007669"/>
    <property type="project" value="TreeGrafter"/>
</dbReference>
<feature type="domain" description="Ig-like" evidence="14">
    <location>
        <begin position="41"/>
        <end position="145"/>
    </location>
</feature>
<keyword evidence="10" id="KW-0675">Receptor</keyword>
<keyword evidence="9" id="KW-1015">Disulfide bond</keyword>
<keyword evidence="6" id="KW-0130">Cell adhesion</keyword>
<dbReference type="Ensembl" id="ENSMAMT00000012984.2">
    <property type="protein sequence ID" value="ENSMAMP00000012650.2"/>
    <property type="gene ID" value="ENSMAMG00000008561.2"/>
</dbReference>
<dbReference type="Pfam" id="PF07686">
    <property type="entry name" value="V-set"/>
    <property type="match status" value="1"/>
</dbReference>
<dbReference type="InterPro" id="IPR003599">
    <property type="entry name" value="Ig_sub"/>
</dbReference>
<dbReference type="InterPro" id="IPR052307">
    <property type="entry name" value="EJ_Adhesion_Regulator"/>
</dbReference>
<dbReference type="Proteomes" id="UP000261640">
    <property type="component" value="Unplaced"/>
</dbReference>
<evidence type="ECO:0000256" key="6">
    <source>
        <dbReference type="ARBA" id="ARBA00022889"/>
    </source>
</evidence>
<keyword evidence="8 13" id="KW-0472">Membrane</keyword>
<dbReference type="PROSITE" id="PS50835">
    <property type="entry name" value="IG_LIKE"/>
    <property type="match status" value="2"/>
</dbReference>
<keyword evidence="16" id="KW-1185">Reference proteome</keyword>
<reference evidence="15" key="1">
    <citation type="submission" date="2025-08" db="UniProtKB">
        <authorList>
            <consortium name="Ensembl"/>
        </authorList>
    </citation>
    <scope>IDENTIFICATION</scope>
</reference>
<dbReference type="SMART" id="SM00409">
    <property type="entry name" value="IG"/>
    <property type="match status" value="2"/>
</dbReference>
<dbReference type="GO" id="GO:0034109">
    <property type="term" value="P:homotypic cell-cell adhesion"/>
    <property type="evidence" value="ECO:0007669"/>
    <property type="project" value="TreeGrafter"/>
</dbReference>
<keyword evidence="11" id="KW-0325">Glycoprotein</keyword>
<dbReference type="InParanoid" id="A0A3Q3RXH5"/>
<sequence>MPIPRTSLLKRCHQRSLISRHRLWRFWMVCIASFLPSTAQPCFGLKIISSSVSPTYAAVGDSVTLRCHFNLAPEDLGVLDIEWSIKPSDVREEETLVIWYSEGKCGDLPRLLEGNFVSPDPASGNASISITDLTPTDHNTYQCKVRKLPGISMINICLNVMERPTEPECNLEGVVDLGHKVVLRCRSTQGSSPMWYSWYKESRNEMLPNDGYVNSVQGDLFLTVTKENILGTYICTAQNLVGMDTCRLTLKFSSAVRIRVAAAAAGTALITIIIIAIIIFCHHKRKIELHLGCEIIEDEMPPHKWLPKKSQQVIPSRSVLKVRKVCNI</sequence>
<dbReference type="PANTHER" id="PTHR44468:SF3">
    <property type="entry name" value="COXSACKIEVIRUS AND ADENOVIRUS RECEPTOR"/>
    <property type="match status" value="1"/>
</dbReference>
<organism evidence="15 16">
    <name type="scientific">Mastacembelus armatus</name>
    <name type="common">zig-zag eel</name>
    <dbReference type="NCBI Taxonomy" id="205130"/>
    <lineage>
        <taxon>Eukaryota</taxon>
        <taxon>Metazoa</taxon>
        <taxon>Chordata</taxon>
        <taxon>Craniata</taxon>
        <taxon>Vertebrata</taxon>
        <taxon>Euteleostomi</taxon>
        <taxon>Actinopterygii</taxon>
        <taxon>Neopterygii</taxon>
        <taxon>Teleostei</taxon>
        <taxon>Neoteleostei</taxon>
        <taxon>Acanthomorphata</taxon>
        <taxon>Anabantaria</taxon>
        <taxon>Synbranchiformes</taxon>
        <taxon>Mastacembelidae</taxon>
        <taxon>Mastacembelus</taxon>
    </lineage>
</organism>
<keyword evidence="4" id="KW-0732">Signal</keyword>
<evidence type="ECO:0000256" key="3">
    <source>
        <dbReference type="ARBA" id="ARBA00022692"/>
    </source>
</evidence>
<feature type="transmembrane region" description="Helical" evidence="13">
    <location>
        <begin position="260"/>
        <end position="281"/>
    </location>
</feature>
<evidence type="ECO:0000256" key="7">
    <source>
        <dbReference type="ARBA" id="ARBA00022989"/>
    </source>
</evidence>
<evidence type="ECO:0000256" key="13">
    <source>
        <dbReference type="SAM" id="Phobius"/>
    </source>
</evidence>
<dbReference type="GO" id="GO:0016323">
    <property type="term" value="C:basolateral plasma membrane"/>
    <property type="evidence" value="ECO:0007669"/>
    <property type="project" value="TreeGrafter"/>
</dbReference>
<feature type="domain" description="Ig-like" evidence="14">
    <location>
        <begin position="149"/>
        <end position="253"/>
    </location>
</feature>
<dbReference type="InterPro" id="IPR007110">
    <property type="entry name" value="Ig-like_dom"/>
</dbReference>
<keyword evidence="12" id="KW-0393">Immunoglobulin domain</keyword>
<dbReference type="PANTHER" id="PTHR44468">
    <property type="entry name" value="COXSACKIEVIRUS AND ADENOVIRUS RECEPTOR-RELATED"/>
    <property type="match status" value="1"/>
</dbReference>
<evidence type="ECO:0000256" key="1">
    <source>
        <dbReference type="ARBA" id="ARBA00004251"/>
    </source>
</evidence>
<dbReference type="GeneTree" id="ENSGT00940000154829"/>
<evidence type="ECO:0000313" key="15">
    <source>
        <dbReference type="Ensembl" id="ENSMAMP00000012650.2"/>
    </source>
</evidence>
<dbReference type="AlphaFoldDB" id="A0A3Q3RXH5"/>